<keyword evidence="3" id="KW-1185">Reference proteome</keyword>
<dbReference type="Proteomes" id="UP000003136">
    <property type="component" value="Unassembled WGS sequence"/>
</dbReference>
<reference evidence="2 3" key="1">
    <citation type="submission" date="2008-11" db="EMBL/GenBank/DDBJ databases">
        <title>Draft genome sequence of Bacteroides pectinophilus (ATCC 43243).</title>
        <authorList>
            <person name="Sudarsanam P."/>
            <person name="Ley R."/>
            <person name="Guruge J."/>
            <person name="Turnbaugh P.J."/>
            <person name="Mahowald M."/>
            <person name="Liep D."/>
            <person name="Gordon J."/>
        </authorList>
    </citation>
    <scope>NUCLEOTIDE SEQUENCE [LARGE SCALE GENOMIC DNA]</scope>
    <source>
        <strain evidence="2 3">ATCC 43243</strain>
    </source>
</reference>
<sequence>MINIARMQYLWAFLYLQYKIINLVLLPFSYPYCIINERCCLHNRHIFVII</sequence>
<gene>
    <name evidence="2" type="ORF">BACPEC_01646</name>
</gene>
<name>B7ARG2_9FIRM</name>
<dbReference type="AlphaFoldDB" id="B7ARG2"/>
<keyword evidence="1" id="KW-0812">Transmembrane</keyword>
<evidence type="ECO:0000256" key="1">
    <source>
        <dbReference type="SAM" id="Phobius"/>
    </source>
</evidence>
<dbReference type="HOGENOM" id="CLU_3114689_0_0_9"/>
<reference evidence="2 3" key="2">
    <citation type="submission" date="2008-11" db="EMBL/GenBank/DDBJ databases">
        <authorList>
            <person name="Fulton L."/>
            <person name="Clifton S."/>
            <person name="Fulton B."/>
            <person name="Xu J."/>
            <person name="Minx P."/>
            <person name="Pepin K.H."/>
            <person name="Johnson M."/>
            <person name="Bhonagiri V."/>
            <person name="Nash W.E."/>
            <person name="Mardis E.R."/>
            <person name="Wilson R.K."/>
        </authorList>
    </citation>
    <scope>NUCLEOTIDE SEQUENCE [LARGE SCALE GENOMIC DNA]</scope>
    <source>
        <strain evidence="2 3">ATCC 43243</strain>
    </source>
</reference>
<evidence type="ECO:0000313" key="3">
    <source>
        <dbReference type="Proteomes" id="UP000003136"/>
    </source>
</evidence>
<keyword evidence="1" id="KW-0472">Membrane</keyword>
<organism evidence="2 3">
    <name type="scientific">[Bacteroides] pectinophilus ATCC 43243</name>
    <dbReference type="NCBI Taxonomy" id="483218"/>
    <lineage>
        <taxon>Bacteria</taxon>
        <taxon>Bacillati</taxon>
        <taxon>Bacillota</taxon>
        <taxon>Clostridia</taxon>
        <taxon>Eubacteriales</taxon>
    </lineage>
</organism>
<comment type="caution">
    <text evidence="2">The sequence shown here is derived from an EMBL/GenBank/DDBJ whole genome shotgun (WGS) entry which is preliminary data.</text>
</comment>
<proteinExistence type="predicted"/>
<keyword evidence="1" id="KW-1133">Transmembrane helix</keyword>
<accession>B7ARG2</accession>
<protein>
    <submittedName>
        <fullName evidence="2">Uncharacterized protein</fullName>
    </submittedName>
</protein>
<feature type="transmembrane region" description="Helical" evidence="1">
    <location>
        <begin position="12"/>
        <end position="30"/>
    </location>
</feature>
<dbReference type="EMBL" id="ABVQ01000036">
    <property type="protein sequence ID" value="EEC57158.1"/>
    <property type="molecule type" value="Genomic_DNA"/>
</dbReference>
<evidence type="ECO:0000313" key="2">
    <source>
        <dbReference type="EMBL" id="EEC57158.1"/>
    </source>
</evidence>